<dbReference type="Proteomes" id="UP000610931">
    <property type="component" value="Unassembled WGS sequence"/>
</dbReference>
<dbReference type="AlphaFoldDB" id="A0A8J7IFT5"/>
<comment type="caution">
    <text evidence="2">The sequence shown here is derived from an EMBL/GenBank/DDBJ whole genome shotgun (WGS) entry which is preliminary data.</text>
</comment>
<evidence type="ECO:0000313" key="3">
    <source>
        <dbReference type="Proteomes" id="UP000610931"/>
    </source>
</evidence>
<evidence type="ECO:0000313" key="2">
    <source>
        <dbReference type="EMBL" id="MBJ6367038.1"/>
    </source>
</evidence>
<feature type="domain" description="NAD(P)-binding" evidence="1">
    <location>
        <begin position="7"/>
        <end position="222"/>
    </location>
</feature>
<sequence length="243" mass="27276">MAVLVVGASGATGRQVVEQLLSSGQKVKIIVRSLEKLPESWKNNKQLHTIHASVLELSDSEMRQHVNGCQAVVSCLGHNLTWKGVYGHPRKLVTDATRRLCHAIKTSNPEHPVKFILMNTSGNRNRDITEPISFAQKCVIALLRLLLPPHVDNEKAADYLRIKIGQNDPNIEWVAVRPDNLTHEAEISDYKLYPSPIRSAIFNAGKTSRINVAHFMSNLINNNELWHQWKGQMPIIYNTASLV</sequence>
<reference evidence="2" key="1">
    <citation type="submission" date="2020-12" db="EMBL/GenBank/DDBJ databases">
        <title>Snuella sp. nov., isolated from sediment in Incheon.</title>
        <authorList>
            <person name="Kim W."/>
        </authorList>
    </citation>
    <scope>NUCLEOTIDE SEQUENCE</scope>
    <source>
        <strain evidence="2">CAU 1569</strain>
    </source>
</reference>
<dbReference type="InterPro" id="IPR016040">
    <property type="entry name" value="NAD(P)-bd_dom"/>
</dbReference>
<keyword evidence="3" id="KW-1185">Reference proteome</keyword>
<proteinExistence type="predicted"/>
<organism evidence="2 3">
    <name type="scientific">Snuella sedimenti</name>
    <dbReference type="NCBI Taxonomy" id="2798802"/>
    <lineage>
        <taxon>Bacteria</taxon>
        <taxon>Pseudomonadati</taxon>
        <taxon>Bacteroidota</taxon>
        <taxon>Flavobacteriia</taxon>
        <taxon>Flavobacteriales</taxon>
        <taxon>Flavobacteriaceae</taxon>
        <taxon>Snuella</taxon>
    </lineage>
</organism>
<dbReference type="SUPFAM" id="SSF51735">
    <property type="entry name" value="NAD(P)-binding Rossmann-fold domains"/>
    <property type="match status" value="1"/>
</dbReference>
<dbReference type="Gene3D" id="3.40.50.720">
    <property type="entry name" value="NAD(P)-binding Rossmann-like Domain"/>
    <property type="match status" value="1"/>
</dbReference>
<gene>
    <name evidence="2" type="ORF">JF259_02945</name>
</gene>
<dbReference type="PANTHER" id="PTHR15020">
    <property type="entry name" value="FLAVIN REDUCTASE-RELATED"/>
    <property type="match status" value="1"/>
</dbReference>
<protein>
    <submittedName>
        <fullName evidence="2">SDR family oxidoreductase</fullName>
    </submittedName>
</protein>
<name>A0A8J7IFT5_9FLAO</name>
<accession>A0A8J7IFT5</accession>
<dbReference type="RefSeq" id="WP_199113152.1">
    <property type="nucleotide sequence ID" value="NZ_JAELVQ010000002.1"/>
</dbReference>
<dbReference type="InterPro" id="IPR036291">
    <property type="entry name" value="NAD(P)-bd_dom_sf"/>
</dbReference>
<dbReference type="PANTHER" id="PTHR15020:SF11">
    <property type="entry name" value="OS06G0360300 PROTEIN"/>
    <property type="match status" value="1"/>
</dbReference>
<evidence type="ECO:0000259" key="1">
    <source>
        <dbReference type="Pfam" id="PF13460"/>
    </source>
</evidence>
<dbReference type="EMBL" id="JAELVQ010000002">
    <property type="protein sequence ID" value="MBJ6367038.1"/>
    <property type="molecule type" value="Genomic_DNA"/>
</dbReference>
<dbReference type="Pfam" id="PF13460">
    <property type="entry name" value="NAD_binding_10"/>
    <property type="match status" value="1"/>
</dbReference>